<dbReference type="RefSeq" id="XP_013244847.1">
    <property type="nucleotide sequence ID" value="XM_013389393.1"/>
</dbReference>
<organism evidence="3 4">
    <name type="scientific">Tilletiaria anomala (strain ATCC 24038 / CBS 436.72 / UBC 951)</name>
    <dbReference type="NCBI Taxonomy" id="1037660"/>
    <lineage>
        <taxon>Eukaryota</taxon>
        <taxon>Fungi</taxon>
        <taxon>Dikarya</taxon>
        <taxon>Basidiomycota</taxon>
        <taxon>Ustilaginomycotina</taxon>
        <taxon>Exobasidiomycetes</taxon>
        <taxon>Georgefischeriales</taxon>
        <taxon>Tilletiariaceae</taxon>
        <taxon>Tilletiaria</taxon>
    </lineage>
</organism>
<reference evidence="3 4" key="1">
    <citation type="submission" date="2014-05" db="EMBL/GenBank/DDBJ databases">
        <title>Draft genome sequence of a rare smut relative, Tilletiaria anomala UBC 951.</title>
        <authorList>
            <consortium name="DOE Joint Genome Institute"/>
            <person name="Toome M."/>
            <person name="Kuo A."/>
            <person name="Henrissat B."/>
            <person name="Lipzen A."/>
            <person name="Tritt A."/>
            <person name="Yoshinaga Y."/>
            <person name="Zane M."/>
            <person name="Barry K."/>
            <person name="Grigoriev I.V."/>
            <person name="Spatafora J.W."/>
            <person name="Aimea M.C."/>
        </authorList>
    </citation>
    <scope>NUCLEOTIDE SEQUENCE [LARGE SCALE GENOMIC DNA]</scope>
    <source>
        <strain evidence="3 4">UBC 951</strain>
    </source>
</reference>
<dbReference type="GeneID" id="25267150"/>
<keyword evidence="2" id="KW-1133">Transmembrane helix</keyword>
<evidence type="ECO:0000313" key="3">
    <source>
        <dbReference type="EMBL" id="KDN51995.1"/>
    </source>
</evidence>
<dbReference type="InParanoid" id="A0A066WMY3"/>
<feature type="compositionally biased region" description="Low complexity" evidence="1">
    <location>
        <begin position="292"/>
        <end position="306"/>
    </location>
</feature>
<feature type="compositionally biased region" description="Polar residues" evidence="1">
    <location>
        <begin position="206"/>
        <end position="216"/>
    </location>
</feature>
<keyword evidence="2" id="KW-0812">Transmembrane</keyword>
<evidence type="ECO:0000256" key="2">
    <source>
        <dbReference type="SAM" id="Phobius"/>
    </source>
</evidence>
<dbReference type="HOGENOM" id="CLU_625832_0_0_1"/>
<dbReference type="EMBL" id="JMSN01000015">
    <property type="protein sequence ID" value="KDN51995.1"/>
    <property type="molecule type" value="Genomic_DNA"/>
</dbReference>
<feature type="compositionally biased region" description="Basic residues" evidence="1">
    <location>
        <begin position="230"/>
        <end position="240"/>
    </location>
</feature>
<protein>
    <submittedName>
        <fullName evidence="3">Uncharacterized protein</fullName>
    </submittedName>
</protein>
<comment type="caution">
    <text evidence="3">The sequence shown here is derived from an EMBL/GenBank/DDBJ whole genome shotgun (WGS) entry which is preliminary data.</text>
</comment>
<dbReference type="Proteomes" id="UP000027361">
    <property type="component" value="Unassembled WGS sequence"/>
</dbReference>
<dbReference type="AlphaFoldDB" id="A0A066WMY3"/>
<name>A0A066WMY3_TILAU</name>
<evidence type="ECO:0000256" key="1">
    <source>
        <dbReference type="SAM" id="MobiDB-lite"/>
    </source>
</evidence>
<evidence type="ECO:0000313" key="4">
    <source>
        <dbReference type="Proteomes" id="UP000027361"/>
    </source>
</evidence>
<feature type="region of interest" description="Disordered" evidence="1">
    <location>
        <begin position="272"/>
        <end position="315"/>
    </location>
</feature>
<accession>A0A066WMY3</accession>
<feature type="region of interest" description="Disordered" evidence="1">
    <location>
        <begin position="120"/>
        <end position="141"/>
    </location>
</feature>
<keyword evidence="2" id="KW-0472">Membrane</keyword>
<keyword evidence="4" id="KW-1185">Reference proteome</keyword>
<gene>
    <name evidence="3" type="ORF">K437DRAFT_293362</name>
</gene>
<feature type="region of interest" description="Disordered" evidence="1">
    <location>
        <begin position="417"/>
        <end position="438"/>
    </location>
</feature>
<feature type="transmembrane region" description="Helical" evidence="2">
    <location>
        <begin position="54"/>
        <end position="75"/>
    </location>
</feature>
<feature type="region of interest" description="Disordered" evidence="1">
    <location>
        <begin position="206"/>
        <end position="240"/>
    </location>
</feature>
<proteinExistence type="predicted"/>
<sequence length="438" mass="47385">MITIDHTRLYPFWNFGHSRLQVFCEEGPDWKQENSRENVMVCTTTWCGANFETLAAGLVGPLIFLGLVALWWRLYRSKVWLREWRALENAYAKKLQSRVKSSASASLVVDVANLTVVQPQHEGSMERTRLPFASGSHGDCERHSSISTLAGIGTASSSSNDGSSPGCSSITVLHLEPFMVAQDVLKAYSQVFPPHVHLSLADGLASSANTSRSGSGKQLYEPHNQNQHQYYHHSRTRRRPSSIGMTYRGLQRQQPVQLADALAAARDGSAAAAGSALPPSHSRPYDMGVQVGNGSSSTGRLSGTTTVGNASGWPASGQPPFLSSIDKNALHRRSEQAALVMKCRKAESGAQWGWRWHVPSSSCGEEGEGKVDMEKSKKKKKVTVQGQMSSAGWAMHGVSCQENASIVLTHRRLATTTSCSDGSSASAAGMGPAGPYWR</sequence>